<protein>
    <submittedName>
        <fullName evidence="2">Uncharacterized protein</fullName>
    </submittedName>
</protein>
<dbReference type="EMBL" id="GBXM01015764">
    <property type="protein sequence ID" value="JAH92813.1"/>
    <property type="molecule type" value="Transcribed_RNA"/>
</dbReference>
<keyword evidence="1" id="KW-1133">Transmembrane helix</keyword>
<evidence type="ECO:0000313" key="2">
    <source>
        <dbReference type="EMBL" id="JAH92813.1"/>
    </source>
</evidence>
<reference evidence="2" key="1">
    <citation type="submission" date="2014-11" db="EMBL/GenBank/DDBJ databases">
        <authorList>
            <person name="Amaro Gonzalez C."/>
        </authorList>
    </citation>
    <scope>NUCLEOTIDE SEQUENCE</scope>
</reference>
<reference evidence="2" key="2">
    <citation type="journal article" date="2015" name="Fish Shellfish Immunol.">
        <title>Early steps in the European eel (Anguilla anguilla)-Vibrio vulnificus interaction in the gills: Role of the RtxA13 toxin.</title>
        <authorList>
            <person name="Callol A."/>
            <person name="Pajuelo D."/>
            <person name="Ebbesson L."/>
            <person name="Teles M."/>
            <person name="MacKenzie S."/>
            <person name="Amaro C."/>
        </authorList>
    </citation>
    <scope>NUCLEOTIDE SEQUENCE</scope>
</reference>
<dbReference type="AlphaFoldDB" id="A0A0E9WTL9"/>
<organism evidence="2">
    <name type="scientific">Anguilla anguilla</name>
    <name type="common">European freshwater eel</name>
    <name type="synonym">Muraena anguilla</name>
    <dbReference type="NCBI Taxonomy" id="7936"/>
    <lineage>
        <taxon>Eukaryota</taxon>
        <taxon>Metazoa</taxon>
        <taxon>Chordata</taxon>
        <taxon>Craniata</taxon>
        <taxon>Vertebrata</taxon>
        <taxon>Euteleostomi</taxon>
        <taxon>Actinopterygii</taxon>
        <taxon>Neopterygii</taxon>
        <taxon>Teleostei</taxon>
        <taxon>Anguilliformes</taxon>
        <taxon>Anguillidae</taxon>
        <taxon>Anguilla</taxon>
    </lineage>
</organism>
<evidence type="ECO:0000256" key="1">
    <source>
        <dbReference type="SAM" id="Phobius"/>
    </source>
</evidence>
<name>A0A0E9WTL9_ANGAN</name>
<sequence length="43" mass="5057">MKGVNGEKNTLHCCVCREKKYFLLCTSILTVIYLRLRKAYFTV</sequence>
<proteinExistence type="predicted"/>
<keyword evidence="1" id="KW-0472">Membrane</keyword>
<accession>A0A0E9WTL9</accession>
<feature type="transmembrane region" description="Helical" evidence="1">
    <location>
        <begin position="21"/>
        <end position="36"/>
    </location>
</feature>
<keyword evidence="1" id="KW-0812">Transmembrane</keyword>